<protein>
    <submittedName>
        <fullName evidence="1">Uncharacterized protein</fullName>
    </submittedName>
</protein>
<sequence>MPIATDRIRINQFHELDNRMLAITNDISWNTSCCCHHFSVNHTHAILTTRNKFFDKYTLIIFSGNMIRPLHFSFRPDINGYTIAMITGQRFDNH</sequence>
<organism evidence="1">
    <name type="scientific">bioreactor metagenome</name>
    <dbReference type="NCBI Taxonomy" id="1076179"/>
    <lineage>
        <taxon>unclassified sequences</taxon>
        <taxon>metagenomes</taxon>
        <taxon>ecological metagenomes</taxon>
    </lineage>
</organism>
<accession>A0A645IPZ5</accession>
<dbReference type="EMBL" id="VSSQ01120496">
    <property type="protein sequence ID" value="MPN53401.1"/>
    <property type="molecule type" value="Genomic_DNA"/>
</dbReference>
<proteinExistence type="predicted"/>
<name>A0A645IPZ5_9ZZZZ</name>
<reference evidence="1" key="1">
    <citation type="submission" date="2019-08" db="EMBL/GenBank/DDBJ databases">
        <authorList>
            <person name="Kucharzyk K."/>
            <person name="Murdoch R.W."/>
            <person name="Higgins S."/>
            <person name="Loffler F."/>
        </authorList>
    </citation>
    <scope>NUCLEOTIDE SEQUENCE</scope>
</reference>
<gene>
    <name evidence="1" type="ORF">SDC9_201065</name>
</gene>
<comment type="caution">
    <text evidence="1">The sequence shown here is derived from an EMBL/GenBank/DDBJ whole genome shotgun (WGS) entry which is preliminary data.</text>
</comment>
<evidence type="ECO:0000313" key="1">
    <source>
        <dbReference type="EMBL" id="MPN53401.1"/>
    </source>
</evidence>
<dbReference type="AlphaFoldDB" id="A0A645IPZ5"/>